<gene>
    <name evidence="6" type="ORF">GFSPODELE1_LOCUS8567</name>
</gene>
<evidence type="ECO:0000256" key="5">
    <source>
        <dbReference type="SAM" id="Phobius"/>
    </source>
</evidence>
<reference evidence="7" key="1">
    <citation type="submission" date="2024-04" db="EMBL/GenBank/DDBJ databases">
        <authorList>
            <person name="Shaw F."/>
            <person name="Minotto A."/>
        </authorList>
    </citation>
    <scope>NUCLEOTIDE SEQUENCE [LARGE SCALE GENOMIC DNA]</scope>
</reference>
<sequence>MQLPRISGLSGAEYHTKVLYCPYENLLRHIYTLFLFTRSDFKTLLIPVICFAMAALPDVQLYRVPQVVLWEDRVNKGYRPLPSRRLSLQNAIRLRWALVLVCWLFSLHFNVGTLLASIAVVALTITHNELGFHGKSWIIRNLLNGLGLASYEVGALLVISSKHAVDMVAFYAVLISAGLFATTIHAQDFQDIPGDRMIGRKTLPIVHPRLARFSLMILLPLWSILLAYTWRLGIIACYMTNVLSLYVGWRFLKLADVDSDQQSYVWYNVWLSLTNMLPGYYRYIQ</sequence>
<evidence type="ECO:0000256" key="1">
    <source>
        <dbReference type="ARBA" id="ARBA00004141"/>
    </source>
</evidence>
<dbReference type="PANTHER" id="PTHR42723">
    <property type="entry name" value="CHLOROPHYLL SYNTHASE"/>
    <property type="match status" value="1"/>
</dbReference>
<feature type="transmembrane region" description="Helical" evidence="5">
    <location>
        <begin position="137"/>
        <end position="159"/>
    </location>
</feature>
<keyword evidence="3 5" id="KW-1133">Transmembrane helix</keyword>
<dbReference type="CDD" id="cd13965">
    <property type="entry name" value="PT_UbiA_3"/>
    <property type="match status" value="1"/>
</dbReference>
<dbReference type="PANTHER" id="PTHR42723:SF1">
    <property type="entry name" value="CHLOROPHYLL SYNTHASE, CHLOROPLASTIC"/>
    <property type="match status" value="1"/>
</dbReference>
<dbReference type="Gene3D" id="1.10.357.140">
    <property type="entry name" value="UbiA prenyltransferase"/>
    <property type="match status" value="1"/>
</dbReference>
<evidence type="ECO:0000313" key="6">
    <source>
        <dbReference type="EMBL" id="CAL1711923.1"/>
    </source>
</evidence>
<accession>A0ABP1DXT9</accession>
<evidence type="ECO:0000313" key="7">
    <source>
        <dbReference type="Proteomes" id="UP001497453"/>
    </source>
</evidence>
<evidence type="ECO:0000256" key="4">
    <source>
        <dbReference type="ARBA" id="ARBA00023136"/>
    </source>
</evidence>
<protein>
    <submittedName>
        <fullName evidence="6">Uncharacterized protein</fullName>
    </submittedName>
</protein>
<dbReference type="InterPro" id="IPR044878">
    <property type="entry name" value="UbiA_sf"/>
</dbReference>
<dbReference type="InterPro" id="IPR050475">
    <property type="entry name" value="Prenyltransferase_related"/>
</dbReference>
<dbReference type="EMBL" id="OZ037949">
    <property type="protein sequence ID" value="CAL1711923.1"/>
    <property type="molecule type" value="Genomic_DNA"/>
</dbReference>
<proteinExistence type="predicted"/>
<evidence type="ECO:0000256" key="3">
    <source>
        <dbReference type="ARBA" id="ARBA00022989"/>
    </source>
</evidence>
<keyword evidence="2 5" id="KW-0812">Transmembrane</keyword>
<organism evidence="6 7">
    <name type="scientific">Somion occarium</name>
    <dbReference type="NCBI Taxonomy" id="3059160"/>
    <lineage>
        <taxon>Eukaryota</taxon>
        <taxon>Fungi</taxon>
        <taxon>Dikarya</taxon>
        <taxon>Basidiomycota</taxon>
        <taxon>Agaricomycotina</taxon>
        <taxon>Agaricomycetes</taxon>
        <taxon>Polyporales</taxon>
        <taxon>Cerrenaceae</taxon>
        <taxon>Somion</taxon>
    </lineage>
</organism>
<name>A0ABP1DXT9_9APHY</name>
<evidence type="ECO:0000256" key="2">
    <source>
        <dbReference type="ARBA" id="ARBA00022692"/>
    </source>
</evidence>
<dbReference type="Pfam" id="PF01040">
    <property type="entry name" value="UbiA"/>
    <property type="match status" value="1"/>
</dbReference>
<keyword evidence="7" id="KW-1185">Reference proteome</keyword>
<feature type="transmembrane region" description="Helical" evidence="5">
    <location>
        <begin position="94"/>
        <end position="125"/>
    </location>
</feature>
<keyword evidence="4 5" id="KW-0472">Membrane</keyword>
<feature type="transmembrane region" description="Helical" evidence="5">
    <location>
        <begin position="168"/>
        <end position="187"/>
    </location>
</feature>
<comment type="subcellular location">
    <subcellularLocation>
        <location evidence="1">Membrane</location>
        <topology evidence="1">Multi-pass membrane protein</topology>
    </subcellularLocation>
</comment>
<feature type="transmembrane region" description="Helical" evidence="5">
    <location>
        <begin position="210"/>
        <end position="228"/>
    </location>
</feature>
<dbReference type="Proteomes" id="UP001497453">
    <property type="component" value="Chromosome 6"/>
</dbReference>
<dbReference type="InterPro" id="IPR000537">
    <property type="entry name" value="UbiA_prenyltransferase"/>
</dbReference>